<dbReference type="EMBL" id="QNBE01000032">
    <property type="protein sequence ID" value="RKX70638.1"/>
    <property type="molecule type" value="Genomic_DNA"/>
</dbReference>
<proteinExistence type="predicted"/>
<dbReference type="Gene3D" id="3.30.70.1290">
    <property type="entry name" value="Transposase IS200-like"/>
    <property type="match status" value="1"/>
</dbReference>
<reference evidence="2 3" key="1">
    <citation type="submission" date="2018-06" db="EMBL/GenBank/DDBJ databases">
        <title>Extensive metabolic versatility and redundancy in microbially diverse, dynamic hydrothermal sediments.</title>
        <authorList>
            <person name="Dombrowski N."/>
            <person name="Teske A."/>
            <person name="Baker B.J."/>
        </authorList>
    </citation>
    <scope>NUCLEOTIDE SEQUENCE [LARGE SCALE GENOMIC DNA]</scope>
    <source>
        <strain evidence="2">B36_G15</strain>
    </source>
</reference>
<protein>
    <recommendedName>
        <fullName evidence="1">Transposase IS200-like domain-containing protein</fullName>
    </recommendedName>
</protein>
<dbReference type="GO" id="GO:0004803">
    <property type="term" value="F:transposase activity"/>
    <property type="evidence" value="ECO:0007669"/>
    <property type="project" value="InterPro"/>
</dbReference>
<gene>
    <name evidence="2" type="ORF">DRP53_04385</name>
</gene>
<dbReference type="GO" id="GO:0003677">
    <property type="term" value="F:DNA binding"/>
    <property type="evidence" value="ECO:0007669"/>
    <property type="project" value="InterPro"/>
</dbReference>
<dbReference type="SUPFAM" id="SSF143422">
    <property type="entry name" value="Transposase IS200-like"/>
    <property type="match status" value="1"/>
</dbReference>
<dbReference type="GO" id="GO:0006313">
    <property type="term" value="P:DNA transposition"/>
    <property type="evidence" value="ECO:0007669"/>
    <property type="project" value="InterPro"/>
</dbReference>
<dbReference type="Proteomes" id="UP000268469">
    <property type="component" value="Unassembled WGS sequence"/>
</dbReference>
<dbReference type="InterPro" id="IPR036515">
    <property type="entry name" value="Transposase_17_sf"/>
</dbReference>
<organism evidence="2 3">
    <name type="scientific">candidate division WOR-3 bacterium</name>
    <dbReference type="NCBI Taxonomy" id="2052148"/>
    <lineage>
        <taxon>Bacteria</taxon>
        <taxon>Bacteria division WOR-3</taxon>
    </lineage>
</organism>
<evidence type="ECO:0000259" key="1">
    <source>
        <dbReference type="SMART" id="SM01321"/>
    </source>
</evidence>
<dbReference type="Pfam" id="PF01797">
    <property type="entry name" value="Y1_Tnp"/>
    <property type="match status" value="1"/>
</dbReference>
<dbReference type="AlphaFoldDB" id="A0A660SIM3"/>
<dbReference type="NCBIfam" id="NF047646">
    <property type="entry name" value="REP_Tyr_transpos"/>
    <property type="match status" value="1"/>
</dbReference>
<name>A0A660SIM3_UNCW3</name>
<sequence length="152" mass="18747">MARRICYYVVTHTKDQQLILKKKEDIRFLVTTIEYFKYQFRYKVFGYAILPNQMHLLIQPNRDFPLSRVIKFIKGSFSRRFNHRNNRRGYVWQRRYYSEIIKTKEELKERLKRIHTLPVIEGLCNNPKEYEFTSYHQWSRSGESSLIDKDWL</sequence>
<dbReference type="PANTHER" id="PTHR34322">
    <property type="entry name" value="TRANSPOSASE, Y1_TNP DOMAIN-CONTAINING"/>
    <property type="match status" value="1"/>
</dbReference>
<dbReference type="SMART" id="SM01321">
    <property type="entry name" value="Y1_Tnp"/>
    <property type="match status" value="1"/>
</dbReference>
<comment type="caution">
    <text evidence="2">The sequence shown here is derived from an EMBL/GenBank/DDBJ whole genome shotgun (WGS) entry which is preliminary data.</text>
</comment>
<dbReference type="InterPro" id="IPR002686">
    <property type="entry name" value="Transposase_17"/>
</dbReference>
<evidence type="ECO:0000313" key="3">
    <source>
        <dbReference type="Proteomes" id="UP000268469"/>
    </source>
</evidence>
<evidence type="ECO:0000313" key="2">
    <source>
        <dbReference type="EMBL" id="RKX70638.1"/>
    </source>
</evidence>
<feature type="domain" description="Transposase IS200-like" evidence="1">
    <location>
        <begin position="2"/>
        <end position="117"/>
    </location>
</feature>
<dbReference type="PANTHER" id="PTHR34322:SF2">
    <property type="entry name" value="TRANSPOSASE IS200-LIKE DOMAIN-CONTAINING PROTEIN"/>
    <property type="match status" value="1"/>
</dbReference>
<accession>A0A660SIM3</accession>